<sequence length="53" mass="5703">MASSPSTKPYPGESNLAILLQTLTTSLDPSTFVFISRTPNEGLPTELATQMTF</sequence>
<reference evidence="2 3" key="1">
    <citation type="submission" date="2024-06" db="EMBL/GenBank/DDBJ databases">
        <title>Complete genome of Phlyctema vagabunda strain 19-DSS-EL-015.</title>
        <authorList>
            <person name="Fiorenzani C."/>
        </authorList>
    </citation>
    <scope>NUCLEOTIDE SEQUENCE [LARGE SCALE GENOMIC DNA]</scope>
    <source>
        <strain evidence="2 3">19-DSS-EL-015</strain>
    </source>
</reference>
<proteinExistence type="predicted"/>
<evidence type="ECO:0000259" key="1">
    <source>
        <dbReference type="Pfam" id="PF10000"/>
    </source>
</evidence>
<gene>
    <name evidence="2" type="ORF">PVAG01_09192</name>
</gene>
<dbReference type="InterPro" id="IPR018717">
    <property type="entry name" value="DUF2241"/>
</dbReference>
<evidence type="ECO:0000313" key="3">
    <source>
        <dbReference type="Proteomes" id="UP001629113"/>
    </source>
</evidence>
<organism evidence="2 3">
    <name type="scientific">Phlyctema vagabunda</name>
    <dbReference type="NCBI Taxonomy" id="108571"/>
    <lineage>
        <taxon>Eukaryota</taxon>
        <taxon>Fungi</taxon>
        <taxon>Dikarya</taxon>
        <taxon>Ascomycota</taxon>
        <taxon>Pezizomycotina</taxon>
        <taxon>Leotiomycetes</taxon>
        <taxon>Helotiales</taxon>
        <taxon>Dermateaceae</taxon>
        <taxon>Phlyctema</taxon>
    </lineage>
</organism>
<dbReference type="EMBL" id="JBFCZG010000008">
    <property type="protein sequence ID" value="KAL3418971.1"/>
    <property type="molecule type" value="Genomic_DNA"/>
</dbReference>
<dbReference type="Pfam" id="PF10000">
    <property type="entry name" value="ACT_3"/>
    <property type="match status" value="1"/>
</dbReference>
<evidence type="ECO:0000313" key="2">
    <source>
        <dbReference type="EMBL" id="KAL3418971.1"/>
    </source>
</evidence>
<keyword evidence="3" id="KW-1185">Reference proteome</keyword>
<accession>A0ABR4P7A3</accession>
<protein>
    <recommendedName>
        <fullName evidence="1">DUF2241 domain-containing protein</fullName>
    </recommendedName>
</protein>
<feature type="domain" description="DUF2241" evidence="1">
    <location>
        <begin position="11"/>
        <end position="53"/>
    </location>
</feature>
<dbReference type="Proteomes" id="UP001629113">
    <property type="component" value="Unassembled WGS sequence"/>
</dbReference>
<comment type="caution">
    <text evidence="2">The sequence shown here is derived from an EMBL/GenBank/DDBJ whole genome shotgun (WGS) entry which is preliminary data.</text>
</comment>
<name>A0ABR4P7A3_9HELO</name>